<dbReference type="InterPro" id="IPR050325">
    <property type="entry name" value="Prot/Nucl_acid_deglycase"/>
</dbReference>
<evidence type="ECO:0000256" key="1">
    <source>
        <dbReference type="ARBA" id="ARBA00023016"/>
    </source>
</evidence>
<dbReference type="Proteomes" id="UP001057753">
    <property type="component" value="Unassembled WGS sequence"/>
</dbReference>
<protein>
    <submittedName>
        <fullName evidence="5">Type 1 glutamine amidotransferase domain-containing protein</fullName>
    </submittedName>
</protein>
<dbReference type="AlphaFoldDB" id="A0A9Q4B5D9"/>
<accession>A0A9Q4B5D9</accession>
<dbReference type="RefSeq" id="WP_078578850.1">
    <property type="nucleotide sequence ID" value="NZ_JABXYM010000002.1"/>
</dbReference>
<keyword evidence="6" id="KW-1185">Reference proteome</keyword>
<dbReference type="SUPFAM" id="SSF52317">
    <property type="entry name" value="Class I glutamine amidotransferase-like"/>
    <property type="match status" value="1"/>
</dbReference>
<keyword evidence="2" id="KW-0456">Lyase</keyword>
<gene>
    <name evidence="5" type="ORF">HXA33_19275</name>
</gene>
<reference evidence="5" key="1">
    <citation type="submission" date="2020-06" db="EMBL/GenBank/DDBJ databases">
        <title>Insight into the genomes of haloalkaliphilic bacilli from Kenyan soda lakes.</title>
        <authorList>
            <person name="Mwirichia R."/>
            <person name="Villamizar G.C."/>
            <person name="Poehlein A."/>
            <person name="Mugweru J."/>
            <person name="Kipnyargis A."/>
            <person name="Kiplimo D."/>
            <person name="Orwa P."/>
            <person name="Daniel R."/>
        </authorList>
    </citation>
    <scope>NUCLEOTIDE SEQUENCE</scope>
    <source>
        <strain evidence="5">B1096_S55</strain>
    </source>
</reference>
<keyword evidence="5" id="KW-0315">Glutamine amidotransferase</keyword>
<dbReference type="PANTHER" id="PTHR48094">
    <property type="entry name" value="PROTEIN/NUCLEIC ACID DEGLYCASE DJ-1-RELATED"/>
    <property type="match status" value="1"/>
</dbReference>
<dbReference type="EMBL" id="JABXYM010000002">
    <property type="protein sequence ID" value="MCR6098654.1"/>
    <property type="molecule type" value="Genomic_DNA"/>
</dbReference>
<keyword evidence="1" id="KW-0346">Stress response</keyword>
<dbReference type="PANTHER" id="PTHR48094:SF11">
    <property type="entry name" value="GLUTATHIONE-INDEPENDENT GLYOXALASE HSP31-RELATED"/>
    <property type="match status" value="1"/>
</dbReference>
<dbReference type="Pfam" id="PF01965">
    <property type="entry name" value="DJ-1_PfpI"/>
    <property type="match status" value="1"/>
</dbReference>
<dbReference type="GO" id="GO:0019172">
    <property type="term" value="F:glyoxalase III activity"/>
    <property type="evidence" value="ECO:0007669"/>
    <property type="project" value="TreeGrafter"/>
</dbReference>
<evidence type="ECO:0000256" key="2">
    <source>
        <dbReference type="ARBA" id="ARBA00023239"/>
    </source>
</evidence>
<dbReference type="OrthoDB" id="9792284at2"/>
<evidence type="ECO:0000256" key="3">
    <source>
        <dbReference type="ARBA" id="ARBA00038493"/>
    </source>
</evidence>
<evidence type="ECO:0000313" key="5">
    <source>
        <dbReference type="EMBL" id="MCR6098654.1"/>
    </source>
</evidence>
<dbReference type="InterPro" id="IPR029062">
    <property type="entry name" value="Class_I_gatase-like"/>
</dbReference>
<dbReference type="Gene3D" id="3.40.50.880">
    <property type="match status" value="1"/>
</dbReference>
<evidence type="ECO:0000259" key="4">
    <source>
        <dbReference type="Pfam" id="PF01965"/>
    </source>
</evidence>
<name>A0A9Q4B5D9_SALAG</name>
<dbReference type="GO" id="GO:0005737">
    <property type="term" value="C:cytoplasm"/>
    <property type="evidence" value="ECO:0007669"/>
    <property type="project" value="TreeGrafter"/>
</dbReference>
<comment type="similarity">
    <text evidence="3">Belongs to the peptidase C56 family. HSP31-like subfamily.</text>
</comment>
<sequence>MTKKILMVLTSHSTINDQATGLWLEEYAAPYATFVKHGFDVTVTSIEGGQVPLDPNSLPDEEKFEWQEAQSKLTNTEKLSDKHISGFDAVFIPGGHGTVFDFPENEMLKRLLQEHAEDGTILASVCHGPSAFVNVTYKDGTPLVQGKKITAFTDEEEREMQLDDAVPFLLESELKARGGKFVRGDKWSDYSVHDGQLITGQNPMSSQSTADKVVEALRN</sequence>
<evidence type="ECO:0000313" key="6">
    <source>
        <dbReference type="Proteomes" id="UP001057753"/>
    </source>
</evidence>
<dbReference type="GO" id="GO:0019243">
    <property type="term" value="P:methylglyoxal catabolic process to D-lactate via S-lactoyl-glutathione"/>
    <property type="evidence" value="ECO:0007669"/>
    <property type="project" value="TreeGrafter"/>
</dbReference>
<organism evidence="5 6">
    <name type="scientific">Salipaludibacillus agaradhaerens</name>
    <name type="common">Bacillus agaradhaerens</name>
    <dbReference type="NCBI Taxonomy" id="76935"/>
    <lineage>
        <taxon>Bacteria</taxon>
        <taxon>Bacillati</taxon>
        <taxon>Bacillota</taxon>
        <taxon>Bacilli</taxon>
        <taxon>Bacillales</taxon>
        <taxon>Bacillaceae</taxon>
    </lineage>
</organism>
<feature type="domain" description="DJ-1/PfpI" evidence="4">
    <location>
        <begin position="25"/>
        <end position="215"/>
    </location>
</feature>
<dbReference type="CDD" id="cd03141">
    <property type="entry name" value="GATase1_Hsp31_like"/>
    <property type="match status" value="1"/>
</dbReference>
<dbReference type="InterPro" id="IPR002818">
    <property type="entry name" value="DJ-1/PfpI"/>
</dbReference>
<comment type="caution">
    <text evidence="5">The sequence shown here is derived from an EMBL/GenBank/DDBJ whole genome shotgun (WGS) entry which is preliminary data.</text>
</comment>
<proteinExistence type="inferred from homology"/>